<dbReference type="EMBL" id="CAVMJV010000097">
    <property type="protein sequence ID" value="CAK5094823.1"/>
    <property type="molecule type" value="Genomic_DNA"/>
</dbReference>
<comment type="caution">
    <text evidence="1">The sequence shown here is derived from an EMBL/GenBank/DDBJ whole genome shotgun (WGS) entry which is preliminary data.</text>
</comment>
<accession>A0ACB1ARZ5</accession>
<proteinExistence type="predicted"/>
<sequence>MPQKELLVNVQTQEEDNLLNPMPQKESLVNVQTQMEENEMGLRRYTNEDQINENNNSVEVVNVNATSKDRPLKRFCCCNSNEVEGLNIDEFPEGCKKRPKLLLENEEQQRDKNQNKSLTPPSPKINKEDKEKKKKREIELYLEEDEVVQVMKMNQLLALMTSKRD</sequence>
<organism evidence="1 2">
    <name type="scientific">Meloidogyne enterolobii</name>
    <name type="common">Root-knot nematode worm</name>
    <name type="synonym">Meloidogyne mayaguensis</name>
    <dbReference type="NCBI Taxonomy" id="390850"/>
    <lineage>
        <taxon>Eukaryota</taxon>
        <taxon>Metazoa</taxon>
        <taxon>Ecdysozoa</taxon>
        <taxon>Nematoda</taxon>
        <taxon>Chromadorea</taxon>
        <taxon>Rhabditida</taxon>
        <taxon>Tylenchina</taxon>
        <taxon>Tylenchomorpha</taxon>
        <taxon>Tylenchoidea</taxon>
        <taxon>Meloidogynidae</taxon>
        <taxon>Meloidogyninae</taxon>
        <taxon>Meloidogyne</taxon>
    </lineage>
</organism>
<protein>
    <submittedName>
        <fullName evidence="1">Uncharacterized protein</fullName>
    </submittedName>
</protein>
<dbReference type="Proteomes" id="UP001497535">
    <property type="component" value="Unassembled WGS sequence"/>
</dbReference>
<reference evidence="1" key="1">
    <citation type="submission" date="2023-11" db="EMBL/GenBank/DDBJ databases">
        <authorList>
            <person name="Poullet M."/>
        </authorList>
    </citation>
    <scope>NUCLEOTIDE SEQUENCE</scope>
    <source>
        <strain evidence="1">E1834</strain>
    </source>
</reference>
<evidence type="ECO:0000313" key="1">
    <source>
        <dbReference type="EMBL" id="CAK5094823.1"/>
    </source>
</evidence>
<gene>
    <name evidence="1" type="ORF">MENTE1834_LOCUS40769</name>
</gene>
<name>A0ACB1ARZ5_MELEN</name>
<keyword evidence="2" id="KW-1185">Reference proteome</keyword>
<evidence type="ECO:0000313" key="2">
    <source>
        <dbReference type="Proteomes" id="UP001497535"/>
    </source>
</evidence>